<protein>
    <submittedName>
        <fullName evidence="4">Cysteine/serine endopeptidase inhibitor</fullName>
    </submittedName>
</protein>
<proteinExistence type="predicted"/>
<evidence type="ECO:0000256" key="2">
    <source>
        <dbReference type="SAM" id="MobiDB-lite"/>
    </source>
</evidence>
<feature type="non-terminal residue" evidence="4">
    <location>
        <position position="167"/>
    </location>
</feature>
<sequence>MSIRNRVIAGGAVAVLAVTLGGVSLALADNSVSTQDISGQMTYYNDSGYGACGTVVDAATQDLVAVSHEWWTAANPNEDRLCHGVSVQVSYQGKSITVPVMDMCPSCDAEHIDLSQSAFQRLAPLDKGLVDGITWKFLAGDGSWTIPAPLRSATPSGGTDGPGARTS</sequence>
<dbReference type="Pfam" id="PF03330">
    <property type="entry name" value="DPBB_1"/>
    <property type="match status" value="1"/>
</dbReference>
<gene>
    <name evidence="4" type="ORF">ACH49L_45980</name>
</gene>
<keyword evidence="1" id="KW-0732">Signal</keyword>
<dbReference type="EMBL" id="JBIRWM010000051">
    <property type="protein sequence ID" value="MFI2162866.1"/>
    <property type="molecule type" value="Genomic_DNA"/>
</dbReference>
<dbReference type="RefSeq" id="WP_351799974.1">
    <property type="nucleotide sequence ID" value="NZ_JBEPBV010000076.1"/>
</dbReference>
<dbReference type="Gene3D" id="2.40.40.10">
    <property type="entry name" value="RlpA-like domain"/>
    <property type="match status" value="1"/>
</dbReference>
<feature type="region of interest" description="Disordered" evidence="2">
    <location>
        <begin position="148"/>
        <end position="167"/>
    </location>
</feature>
<organism evidence="4 5">
    <name type="scientific">Streptomyces olivaceoviridis</name>
    <name type="common">Streptomyces corchorusii</name>
    <dbReference type="NCBI Taxonomy" id="1921"/>
    <lineage>
        <taxon>Bacteria</taxon>
        <taxon>Bacillati</taxon>
        <taxon>Actinomycetota</taxon>
        <taxon>Actinomycetes</taxon>
        <taxon>Kitasatosporales</taxon>
        <taxon>Streptomycetaceae</taxon>
        <taxon>Streptomyces</taxon>
    </lineage>
</organism>
<evidence type="ECO:0000313" key="4">
    <source>
        <dbReference type="EMBL" id="MFI2162866.1"/>
    </source>
</evidence>
<keyword evidence="5" id="KW-1185">Reference proteome</keyword>
<dbReference type="SUPFAM" id="SSF50685">
    <property type="entry name" value="Barwin-like endoglucanases"/>
    <property type="match status" value="1"/>
</dbReference>
<dbReference type="PANTHER" id="PTHR31836:SF28">
    <property type="entry name" value="SRCR DOMAIN-CONTAINING PROTEIN-RELATED"/>
    <property type="match status" value="1"/>
</dbReference>
<accession>A0ABW7VND1</accession>
<dbReference type="InterPro" id="IPR051477">
    <property type="entry name" value="Expansin_CellWall"/>
</dbReference>
<reference evidence="4 5" key="1">
    <citation type="submission" date="2024-10" db="EMBL/GenBank/DDBJ databases">
        <title>The Natural Products Discovery Center: Release of the First 8490 Sequenced Strains for Exploring Actinobacteria Biosynthetic Diversity.</title>
        <authorList>
            <person name="Kalkreuter E."/>
            <person name="Kautsar S.A."/>
            <person name="Yang D."/>
            <person name="Bader C.D."/>
            <person name="Teijaro C.N."/>
            <person name="Fluegel L."/>
            <person name="Davis C.M."/>
            <person name="Simpson J.R."/>
            <person name="Lauterbach L."/>
            <person name="Steele A.D."/>
            <person name="Gui C."/>
            <person name="Meng S."/>
            <person name="Li G."/>
            <person name="Viehrig K."/>
            <person name="Ye F."/>
            <person name="Su P."/>
            <person name="Kiefer A.F."/>
            <person name="Nichols A."/>
            <person name="Cepeda A.J."/>
            <person name="Yan W."/>
            <person name="Fan B."/>
            <person name="Jiang Y."/>
            <person name="Adhikari A."/>
            <person name="Zheng C.-J."/>
            <person name="Schuster L."/>
            <person name="Cowan T.M."/>
            <person name="Smanski M.J."/>
            <person name="Chevrette M.G."/>
            <person name="De Carvalho L.P.S."/>
            <person name="Shen B."/>
        </authorList>
    </citation>
    <scope>NUCLEOTIDE SEQUENCE [LARGE SCALE GENOMIC DNA]</scope>
    <source>
        <strain evidence="4 5">NPDC020295</strain>
    </source>
</reference>
<evidence type="ECO:0000256" key="1">
    <source>
        <dbReference type="ARBA" id="ARBA00022729"/>
    </source>
</evidence>
<name>A0ABW7VND1_STROI</name>
<evidence type="ECO:0000313" key="5">
    <source>
        <dbReference type="Proteomes" id="UP001611397"/>
    </source>
</evidence>
<dbReference type="PANTHER" id="PTHR31836">
    <property type="match status" value="1"/>
</dbReference>
<dbReference type="InterPro" id="IPR048197">
    <property type="entry name" value="Papain_inhib"/>
</dbReference>
<comment type="caution">
    <text evidence="4">The sequence shown here is derived from an EMBL/GenBank/DDBJ whole genome shotgun (WGS) entry which is preliminary data.</text>
</comment>
<dbReference type="InterPro" id="IPR009009">
    <property type="entry name" value="RlpA-like_DPBB"/>
</dbReference>
<evidence type="ECO:0000259" key="3">
    <source>
        <dbReference type="Pfam" id="PF03330"/>
    </source>
</evidence>
<dbReference type="Proteomes" id="UP001611397">
    <property type="component" value="Unassembled WGS sequence"/>
</dbReference>
<feature type="domain" description="RlpA-like protein double-psi beta-barrel" evidence="3">
    <location>
        <begin position="70"/>
        <end position="131"/>
    </location>
</feature>
<dbReference type="InterPro" id="IPR036908">
    <property type="entry name" value="RlpA-like_sf"/>
</dbReference>
<dbReference type="NCBIfam" id="NF041659">
    <property type="entry name" value="Papain_Inhib"/>
    <property type="match status" value="1"/>
</dbReference>
<dbReference type="CDD" id="cd22273">
    <property type="entry name" value="DPBB_SPI-like"/>
    <property type="match status" value="1"/>
</dbReference>